<sequence>MDHLITDHKDQDIINRQHQTFIKIKEMQIKLIFNPHIQPQYVLYNDTTMEHEAVQIITLPVIIKIRITQRNVSIVQ</sequence>
<accession>A0A915IUJ5</accession>
<dbReference type="Proteomes" id="UP000887565">
    <property type="component" value="Unplaced"/>
</dbReference>
<evidence type="ECO:0000313" key="1">
    <source>
        <dbReference type="Proteomes" id="UP000887565"/>
    </source>
</evidence>
<proteinExistence type="predicted"/>
<organism evidence="1 2">
    <name type="scientific">Romanomermis culicivorax</name>
    <name type="common">Nematode worm</name>
    <dbReference type="NCBI Taxonomy" id="13658"/>
    <lineage>
        <taxon>Eukaryota</taxon>
        <taxon>Metazoa</taxon>
        <taxon>Ecdysozoa</taxon>
        <taxon>Nematoda</taxon>
        <taxon>Enoplea</taxon>
        <taxon>Dorylaimia</taxon>
        <taxon>Mermithida</taxon>
        <taxon>Mermithoidea</taxon>
        <taxon>Mermithidae</taxon>
        <taxon>Romanomermis</taxon>
    </lineage>
</organism>
<dbReference type="AlphaFoldDB" id="A0A915IUJ5"/>
<reference evidence="2" key="1">
    <citation type="submission" date="2022-11" db="UniProtKB">
        <authorList>
            <consortium name="WormBaseParasite"/>
        </authorList>
    </citation>
    <scope>IDENTIFICATION</scope>
</reference>
<evidence type="ECO:0000313" key="2">
    <source>
        <dbReference type="WBParaSite" id="nRc.2.0.1.t17059-RA"/>
    </source>
</evidence>
<keyword evidence="1" id="KW-1185">Reference proteome</keyword>
<protein>
    <submittedName>
        <fullName evidence="2">Uncharacterized protein</fullName>
    </submittedName>
</protein>
<dbReference type="WBParaSite" id="nRc.2.0.1.t17059-RA">
    <property type="protein sequence ID" value="nRc.2.0.1.t17059-RA"/>
    <property type="gene ID" value="nRc.2.0.1.g17059"/>
</dbReference>
<name>A0A915IUJ5_ROMCU</name>